<evidence type="ECO:0000313" key="3">
    <source>
        <dbReference type="EMBL" id="KAG5568550.1"/>
    </source>
</evidence>
<keyword evidence="2" id="KW-0732">Signal</keyword>
<protein>
    <submittedName>
        <fullName evidence="3">Uncharacterized protein</fullName>
    </submittedName>
</protein>
<evidence type="ECO:0000313" key="4">
    <source>
        <dbReference type="Proteomes" id="UP000824120"/>
    </source>
</evidence>
<evidence type="ECO:0000256" key="1">
    <source>
        <dbReference type="SAM" id="MobiDB-lite"/>
    </source>
</evidence>
<organism evidence="3 4">
    <name type="scientific">Solanum commersonii</name>
    <name type="common">Commerson's wild potato</name>
    <name type="synonym">Commerson's nightshade</name>
    <dbReference type="NCBI Taxonomy" id="4109"/>
    <lineage>
        <taxon>Eukaryota</taxon>
        <taxon>Viridiplantae</taxon>
        <taxon>Streptophyta</taxon>
        <taxon>Embryophyta</taxon>
        <taxon>Tracheophyta</taxon>
        <taxon>Spermatophyta</taxon>
        <taxon>Magnoliopsida</taxon>
        <taxon>eudicotyledons</taxon>
        <taxon>Gunneridae</taxon>
        <taxon>Pentapetalae</taxon>
        <taxon>asterids</taxon>
        <taxon>lamiids</taxon>
        <taxon>Solanales</taxon>
        <taxon>Solanaceae</taxon>
        <taxon>Solanoideae</taxon>
        <taxon>Solaneae</taxon>
        <taxon>Solanum</taxon>
    </lineage>
</organism>
<accession>A0A9J5W038</accession>
<feature type="chain" id="PRO_5039887360" evidence="2">
    <location>
        <begin position="27"/>
        <end position="138"/>
    </location>
</feature>
<dbReference type="EMBL" id="JACXVP010000093">
    <property type="protein sequence ID" value="KAG5568550.1"/>
    <property type="molecule type" value="Genomic_DNA"/>
</dbReference>
<reference evidence="3" key="1">
    <citation type="submission" date="2020-09" db="EMBL/GenBank/DDBJ databases">
        <title>De no assembly of potato wild relative species, Solanum commersonii.</title>
        <authorList>
            <person name="Cho K."/>
        </authorList>
    </citation>
    <scope>NUCLEOTIDE SEQUENCE</scope>
    <source>
        <strain evidence="3">LZ3.2</strain>
        <tissue evidence="3">Leaf</tissue>
    </source>
</reference>
<dbReference type="OrthoDB" id="1326863at2759"/>
<dbReference type="Proteomes" id="UP000824120">
    <property type="component" value="Unassembled WGS sequence"/>
</dbReference>
<feature type="signal peptide" evidence="2">
    <location>
        <begin position="1"/>
        <end position="26"/>
    </location>
</feature>
<feature type="compositionally biased region" description="Polar residues" evidence="1">
    <location>
        <begin position="65"/>
        <end position="82"/>
    </location>
</feature>
<dbReference type="AlphaFoldDB" id="A0A9J5W038"/>
<proteinExistence type="predicted"/>
<keyword evidence="4" id="KW-1185">Reference proteome</keyword>
<sequence length="138" mass="15148">MEFKAQPPPAALLFSSLLSLLPPVSSCRRERRDKSPPLSRLSNQQKFAPLSLPQLLQPASSKQSTSAAGEESNNISGQLTPTSIHCPSPLIEVSECLGTTEEVQHLKKLIQDYIASFIKVGDMVGASKFLKFKYNCFQ</sequence>
<feature type="compositionally biased region" description="Low complexity" evidence="1">
    <location>
        <begin position="48"/>
        <end position="64"/>
    </location>
</feature>
<name>A0A9J5W038_SOLCO</name>
<feature type="region of interest" description="Disordered" evidence="1">
    <location>
        <begin position="26"/>
        <end position="82"/>
    </location>
</feature>
<comment type="caution">
    <text evidence="3">The sequence shown here is derived from an EMBL/GenBank/DDBJ whole genome shotgun (WGS) entry which is preliminary data.</text>
</comment>
<evidence type="ECO:0000256" key="2">
    <source>
        <dbReference type="SAM" id="SignalP"/>
    </source>
</evidence>
<gene>
    <name evidence="3" type="ORF">H5410_064436</name>
</gene>